<organism evidence="1 2">
    <name type="scientific">Variovorax rhizosphaerae</name>
    <dbReference type="NCBI Taxonomy" id="1836200"/>
    <lineage>
        <taxon>Bacteria</taxon>
        <taxon>Pseudomonadati</taxon>
        <taxon>Pseudomonadota</taxon>
        <taxon>Betaproteobacteria</taxon>
        <taxon>Burkholderiales</taxon>
        <taxon>Comamonadaceae</taxon>
        <taxon>Variovorax</taxon>
    </lineage>
</organism>
<reference evidence="1 2" key="1">
    <citation type="submission" date="2024-03" db="EMBL/GenBank/DDBJ databases">
        <title>Novel species of the genus Variovorax.</title>
        <authorList>
            <person name="Liu Q."/>
            <person name="Xin Y.-H."/>
        </authorList>
    </citation>
    <scope>NUCLEOTIDE SEQUENCE [LARGE SCALE GENOMIC DNA]</scope>
    <source>
        <strain evidence="1 2">KACC 18900</strain>
    </source>
</reference>
<sequence length="122" mass="13337">MAALAGCGTAPPATARVQYMEVNGARLPYVDEGRGAPVLLVHGALADYRTWDRQCTALAAEGFRAISYTQRYFGTEPWTPSWPPFGTQTHVDDLVNFIRGLDAGRCTWSAGHTVDPLCWPSH</sequence>
<name>A0ABU8WXM7_9BURK</name>
<dbReference type="Proteomes" id="UP001385892">
    <property type="component" value="Unassembled WGS sequence"/>
</dbReference>
<accession>A0ABU8WXM7</accession>
<dbReference type="InterPro" id="IPR029058">
    <property type="entry name" value="AB_hydrolase_fold"/>
</dbReference>
<comment type="caution">
    <text evidence="1">The sequence shown here is derived from an EMBL/GenBank/DDBJ whole genome shotgun (WGS) entry which is preliminary data.</text>
</comment>
<gene>
    <name evidence="1" type="ORF">WKW82_37045</name>
</gene>
<evidence type="ECO:0000313" key="1">
    <source>
        <dbReference type="EMBL" id="MEJ8852282.1"/>
    </source>
</evidence>
<dbReference type="SUPFAM" id="SSF53474">
    <property type="entry name" value="alpha/beta-Hydrolases"/>
    <property type="match status" value="1"/>
</dbReference>
<evidence type="ECO:0000313" key="2">
    <source>
        <dbReference type="Proteomes" id="UP001385892"/>
    </source>
</evidence>
<dbReference type="GO" id="GO:0016787">
    <property type="term" value="F:hydrolase activity"/>
    <property type="evidence" value="ECO:0007669"/>
    <property type="project" value="UniProtKB-KW"/>
</dbReference>
<protein>
    <submittedName>
        <fullName evidence="1">Alpha/beta hydrolase</fullName>
    </submittedName>
</protein>
<proteinExistence type="predicted"/>
<dbReference type="Gene3D" id="3.40.50.1820">
    <property type="entry name" value="alpha/beta hydrolase"/>
    <property type="match status" value="1"/>
</dbReference>
<keyword evidence="2" id="KW-1185">Reference proteome</keyword>
<dbReference type="RefSeq" id="WP_340348209.1">
    <property type="nucleotide sequence ID" value="NZ_JBBKZT010000035.1"/>
</dbReference>
<dbReference type="EMBL" id="JBBKZT010000035">
    <property type="protein sequence ID" value="MEJ8852282.1"/>
    <property type="molecule type" value="Genomic_DNA"/>
</dbReference>
<keyword evidence="1" id="KW-0378">Hydrolase</keyword>